<dbReference type="GO" id="GO:0008237">
    <property type="term" value="F:metallopeptidase activity"/>
    <property type="evidence" value="ECO:0007669"/>
    <property type="project" value="UniProtKB-KW"/>
</dbReference>
<gene>
    <name evidence="15" type="ORF">NMOB1V02_LOCUS6341</name>
</gene>
<comment type="similarity">
    <text evidence="1 12 13">Belongs to the peptidase M2 family.</text>
</comment>
<dbReference type="EC" id="3.4.-.-" evidence="13"/>
<dbReference type="EMBL" id="OA883339">
    <property type="protein sequence ID" value="CAD7278643.1"/>
    <property type="molecule type" value="Genomic_DNA"/>
</dbReference>
<dbReference type="GO" id="GO:0016020">
    <property type="term" value="C:membrane"/>
    <property type="evidence" value="ECO:0007669"/>
    <property type="project" value="InterPro"/>
</dbReference>
<accession>A0A7R9BNJ2</accession>
<feature type="active site" description="Proton acceptor 1" evidence="5">
    <location>
        <position position="527"/>
    </location>
</feature>
<feature type="glycosylation site" description="N-linked (GlcNAc...) asparagine" evidence="10">
    <location>
        <position position="645"/>
    </location>
</feature>
<sequence>MKKQALDIMEARQMIVMDFDDRIFDVTFSTEQLSATVRAVVWAGAIFITMQAILFPIFWTSYSDVICLFNLEDDCFQDFGIPKYEIPVEKLFFAQEKRTQAMNQFEQTRDKQVIPLELRQDFRIVDVEDEGTSALSTLHDDKMDYEGLMNLTEDDEGETLLPKPGFNRYIRRAVILRSGEHYFTLHNRLQAEHALQILNALLRIQNQAKGIDELRAYQEYYDEELLRRLSKLLSIDWAHYVNINAETFLDKLEAQDEFDAWVKSEWKYNISSFNLSELNEAVGEEKLKRFFNKVSGLGISSLDDSKLRELNKKTAEMIDKFALNGICPYDNRDCNKDKGMTWALMPGVDSTHSGIDLKVGQYQEKNFRKRFRQWFDEVRPFYEELHAFVRHRLRLHYGSDVVNVSTTIPAHLVGNMWGLDWQNIFPIMNVFESPSFDITDELVRQNITVPEMYRIADEFFVSMGFKSLSEGSPEFFKKSMLQKLKDRKVNCYPQAWDMYASPDIPGDYRIKYCTPRTRNGMEYVLHEMGHVLYFINYVRQPATFRDAANQGFHEALGDTLTLSFMSPRNLKRLRLLPPTADSEDEEMANLLRLALTKIVYFPYSYCVEEFHWRSYDGTVTDHNYNRAWWELCEEYQGLHPPIPRNETYFDAGTTFHLSNDVDSMRYFIAYMMQFHFHQVMCTAAGLYNPKEPDVKPLHTCNLHGNQIAGLKLRLEN</sequence>
<evidence type="ECO:0000256" key="13">
    <source>
        <dbReference type="RuleBase" id="RU361144"/>
    </source>
</evidence>
<keyword evidence="13" id="KW-0121">Carboxypeptidase</keyword>
<dbReference type="OrthoDB" id="10029630at2759"/>
<evidence type="ECO:0000256" key="3">
    <source>
        <dbReference type="ARBA" id="ARBA00023157"/>
    </source>
</evidence>
<evidence type="ECO:0000256" key="14">
    <source>
        <dbReference type="SAM" id="Phobius"/>
    </source>
</evidence>
<evidence type="ECO:0000256" key="9">
    <source>
        <dbReference type="PIRSR" id="PIRSR601548-4"/>
    </source>
</evidence>
<dbReference type="GO" id="GO:0004180">
    <property type="term" value="F:carboxypeptidase activity"/>
    <property type="evidence" value="ECO:0007669"/>
    <property type="project" value="UniProtKB-KW"/>
</dbReference>
<evidence type="ECO:0000256" key="2">
    <source>
        <dbReference type="ARBA" id="ARBA00022729"/>
    </source>
</evidence>
<dbReference type="Pfam" id="PF01401">
    <property type="entry name" value="Peptidase_M2"/>
    <property type="match status" value="2"/>
</dbReference>
<evidence type="ECO:0000256" key="6">
    <source>
        <dbReference type="PIRSR" id="PIRSR601548-11"/>
    </source>
</evidence>
<feature type="active site" description="Proton donor 1" evidence="5">
    <location>
        <position position="656"/>
    </location>
</feature>
<feature type="binding site" evidence="11">
    <location>
        <position position="554"/>
    </location>
    <ligand>
        <name>Zn(2+)</name>
        <dbReference type="ChEBI" id="CHEBI:29105"/>
        <label>2</label>
        <note>catalytic</note>
    </ligand>
</feature>
<dbReference type="PRINTS" id="PR00791">
    <property type="entry name" value="PEPDIPTASEA"/>
</dbReference>
<keyword evidence="16" id="KW-1185">Reference proteome</keyword>
<dbReference type="SUPFAM" id="SSF55486">
    <property type="entry name" value="Metalloproteases ('zincins'), catalytic domain"/>
    <property type="match status" value="1"/>
</dbReference>
<comment type="cofactor">
    <cofactor evidence="13">
        <name>Zn(2+)</name>
        <dbReference type="ChEBI" id="CHEBI:29105"/>
    </cofactor>
    <text evidence="13">Binds 2 Zn(2+) ions per subunit.</text>
</comment>
<keyword evidence="13" id="KW-0482">Metalloprotease</keyword>
<dbReference type="PANTHER" id="PTHR10514:SF27">
    <property type="entry name" value="ANGIOTENSIN-CONVERTING ENZYME"/>
    <property type="match status" value="1"/>
</dbReference>
<dbReference type="AlphaFoldDB" id="A0A7R9BNJ2"/>
<name>A0A7R9BNJ2_9CRUS</name>
<feature type="disulfide bond" evidence="9">
    <location>
        <begin position="491"/>
        <end position="513"/>
    </location>
</feature>
<feature type="active site" description="Proton donor 2" evidence="6">
    <location>
        <position position="656"/>
    </location>
</feature>
<keyword evidence="4 10" id="KW-0325">Glycoprotein</keyword>
<evidence type="ECO:0000256" key="8">
    <source>
        <dbReference type="PIRSR" id="PIRSR601548-3"/>
    </source>
</evidence>
<proteinExistence type="inferred from homology"/>
<evidence type="ECO:0000256" key="10">
    <source>
        <dbReference type="PIRSR" id="PIRSR601548-5"/>
    </source>
</evidence>
<dbReference type="EMBL" id="CAJPEX010001302">
    <property type="protein sequence ID" value="CAG0918795.1"/>
    <property type="molecule type" value="Genomic_DNA"/>
</dbReference>
<feature type="binding site" evidence="11">
    <location>
        <position position="526"/>
    </location>
    <ligand>
        <name>Zn(2+)</name>
        <dbReference type="ChEBI" id="CHEBI:29105"/>
        <label>2</label>
        <note>catalytic</note>
    </ligand>
</feature>
<evidence type="ECO:0000313" key="16">
    <source>
        <dbReference type="Proteomes" id="UP000678499"/>
    </source>
</evidence>
<feature type="binding site" evidence="7">
    <location>
        <position position="665"/>
    </location>
    <ligand>
        <name>chloride</name>
        <dbReference type="ChEBI" id="CHEBI:17996"/>
        <label>1</label>
    </ligand>
</feature>
<feature type="binding site" evidence="8">
    <location>
        <position position="530"/>
    </location>
    <ligand>
        <name>Zn(2+)</name>
        <dbReference type="ChEBI" id="CHEBI:29105"/>
        <label>1</label>
        <note>catalytic</note>
    </ligand>
</feature>
<feature type="transmembrane region" description="Helical" evidence="14">
    <location>
        <begin position="39"/>
        <end position="59"/>
    </location>
</feature>
<dbReference type="Gene3D" id="1.10.1370.30">
    <property type="match status" value="1"/>
</dbReference>
<keyword evidence="13" id="KW-0378">Hydrolase</keyword>
<feature type="binding site" evidence="8">
    <location>
        <position position="554"/>
    </location>
    <ligand>
        <name>Zn(2+)</name>
        <dbReference type="ChEBI" id="CHEBI:29105"/>
        <label>1</label>
        <note>catalytic</note>
    </ligand>
</feature>
<keyword evidence="3 9" id="KW-1015">Disulfide bond</keyword>
<evidence type="ECO:0000256" key="7">
    <source>
        <dbReference type="PIRSR" id="PIRSR601548-2"/>
    </source>
</evidence>
<evidence type="ECO:0000256" key="4">
    <source>
        <dbReference type="ARBA" id="ARBA00023180"/>
    </source>
</evidence>
<organism evidence="15">
    <name type="scientific">Notodromas monacha</name>
    <dbReference type="NCBI Taxonomy" id="399045"/>
    <lineage>
        <taxon>Eukaryota</taxon>
        <taxon>Metazoa</taxon>
        <taxon>Ecdysozoa</taxon>
        <taxon>Arthropoda</taxon>
        <taxon>Crustacea</taxon>
        <taxon>Oligostraca</taxon>
        <taxon>Ostracoda</taxon>
        <taxon>Podocopa</taxon>
        <taxon>Podocopida</taxon>
        <taxon>Cypridocopina</taxon>
        <taxon>Cypridoidea</taxon>
        <taxon>Cyprididae</taxon>
        <taxon>Notodromas</taxon>
    </lineage>
</organism>
<keyword evidence="13" id="KW-0645">Protease</keyword>
<feature type="active site" description="Proton acceptor 2" evidence="6">
    <location>
        <position position="527"/>
    </location>
</feature>
<evidence type="ECO:0000256" key="5">
    <source>
        <dbReference type="PIRSR" id="PIRSR601548-1"/>
    </source>
</evidence>
<keyword evidence="8 13" id="KW-0479">Metal-binding</keyword>
<protein>
    <recommendedName>
        <fullName evidence="13">Angiotensin-converting enzyme</fullName>
        <ecNumber evidence="13">3.4.-.-</ecNumber>
    </recommendedName>
</protein>
<feature type="binding site" evidence="11">
    <location>
        <position position="530"/>
    </location>
    <ligand>
        <name>Zn(2+)</name>
        <dbReference type="ChEBI" id="CHEBI:29105"/>
        <label>2</label>
        <note>catalytic</note>
    </ligand>
</feature>
<keyword evidence="14" id="KW-0812">Transmembrane</keyword>
<dbReference type="CDD" id="cd06461">
    <property type="entry name" value="M2_ACE"/>
    <property type="match status" value="1"/>
</dbReference>
<dbReference type="GO" id="GO:0006508">
    <property type="term" value="P:proteolysis"/>
    <property type="evidence" value="ECO:0007669"/>
    <property type="project" value="UniProtKB-KW"/>
</dbReference>
<keyword evidence="8 13" id="KW-0862">Zinc</keyword>
<reference evidence="15" key="1">
    <citation type="submission" date="2020-11" db="EMBL/GenBank/DDBJ databases">
        <authorList>
            <person name="Tran Van P."/>
        </authorList>
    </citation>
    <scope>NUCLEOTIDE SEQUENCE</scope>
</reference>
<keyword evidence="14" id="KW-0472">Membrane</keyword>
<dbReference type="PROSITE" id="PS52011">
    <property type="entry name" value="PEPTIDASE_M2"/>
    <property type="match status" value="1"/>
</dbReference>
<evidence type="ECO:0000256" key="12">
    <source>
        <dbReference type="PROSITE-ProRule" id="PRU01355"/>
    </source>
</evidence>
<comment type="caution">
    <text evidence="12">Lacks conserved residue(s) required for the propagation of feature annotation.</text>
</comment>
<evidence type="ECO:0000256" key="1">
    <source>
        <dbReference type="ARBA" id="ARBA00008139"/>
    </source>
</evidence>
<feature type="binding site" evidence="7">
    <location>
        <position position="362"/>
    </location>
    <ligand>
        <name>chloride</name>
        <dbReference type="ChEBI" id="CHEBI:17996"/>
        <label>1</label>
    </ligand>
</feature>
<keyword evidence="14" id="KW-1133">Transmembrane helix</keyword>
<dbReference type="Proteomes" id="UP000678499">
    <property type="component" value="Unassembled WGS sequence"/>
</dbReference>
<dbReference type="GO" id="GO:0046872">
    <property type="term" value="F:metal ion binding"/>
    <property type="evidence" value="ECO:0007669"/>
    <property type="project" value="UniProtKB-KW"/>
</dbReference>
<keyword evidence="2" id="KW-0732">Signal</keyword>
<evidence type="ECO:0000313" key="15">
    <source>
        <dbReference type="EMBL" id="CAD7278643.1"/>
    </source>
</evidence>
<feature type="disulfide bond" evidence="9">
    <location>
        <begin position="681"/>
        <end position="700"/>
    </location>
</feature>
<dbReference type="GO" id="GO:0008241">
    <property type="term" value="F:peptidyl-dipeptidase activity"/>
    <property type="evidence" value="ECO:0007669"/>
    <property type="project" value="InterPro"/>
</dbReference>
<dbReference type="PANTHER" id="PTHR10514">
    <property type="entry name" value="ANGIOTENSIN-CONVERTING ENZYME"/>
    <property type="match status" value="1"/>
</dbReference>
<dbReference type="InterPro" id="IPR001548">
    <property type="entry name" value="Peptidase_M2"/>
</dbReference>
<evidence type="ECO:0000256" key="11">
    <source>
        <dbReference type="PIRSR" id="PIRSR601548-8"/>
    </source>
</evidence>
<feature type="binding site" evidence="8">
    <location>
        <position position="526"/>
    </location>
    <ligand>
        <name>Zn(2+)</name>
        <dbReference type="ChEBI" id="CHEBI:29105"/>
        <label>1</label>
        <note>catalytic</note>
    </ligand>
</feature>